<evidence type="ECO:0000313" key="4">
    <source>
        <dbReference type="Proteomes" id="UP000075230"/>
    </source>
</evidence>
<evidence type="ECO:0000259" key="1">
    <source>
        <dbReference type="Pfam" id="PF24968"/>
    </source>
</evidence>
<dbReference type="KEGG" id="aluc:AKAW2_80378S"/>
<evidence type="ECO:0000313" key="3">
    <source>
        <dbReference type="EMBL" id="GAT22385.1"/>
    </source>
</evidence>
<dbReference type="VEuPathDB" id="FungiDB:ASPFODRAFT_123697"/>
<dbReference type="GeneID" id="64965898"/>
<proteinExistence type="predicted"/>
<dbReference type="InterPro" id="IPR056672">
    <property type="entry name" value="DUF7770"/>
</dbReference>
<dbReference type="Pfam" id="PF24968">
    <property type="entry name" value="DUF7770"/>
    <property type="match status" value="1"/>
</dbReference>
<dbReference type="EMBL" id="AP024432">
    <property type="protein sequence ID" value="BCS04577.1"/>
    <property type="molecule type" value="Genomic_DNA"/>
</dbReference>
<dbReference type="RefSeq" id="XP_041548339.1">
    <property type="nucleotide sequence ID" value="XM_041681392.1"/>
</dbReference>
<dbReference type="Proteomes" id="UP000075230">
    <property type="component" value="Unassembled WGS sequence"/>
</dbReference>
<reference evidence="2" key="4">
    <citation type="submission" date="2021-02" db="EMBL/GenBank/DDBJ databases">
        <title>Aspergillus luchuensis mut. kawachii IFO 4304 genome sequence.</title>
        <authorList>
            <person name="Mori K."/>
            <person name="Kadooka C."/>
            <person name="Goto M."/>
            <person name="Futagami T."/>
        </authorList>
    </citation>
    <scope>NUCLEOTIDE SEQUENCE</scope>
    <source>
        <strain evidence="2">IFO 4308</strain>
    </source>
</reference>
<dbReference type="OrthoDB" id="4385598at2759"/>
<keyword evidence="5" id="KW-1185">Reference proteome</keyword>
<reference evidence="2" key="3">
    <citation type="submission" date="2021-01" db="EMBL/GenBank/DDBJ databases">
        <authorList>
            <consortium name="Aspergillus luchuensis mut. kawachii IFO 4304 genome sequencing consortium"/>
            <person name="Kazuki M."/>
            <person name="Futagami T."/>
        </authorList>
    </citation>
    <scope>NUCLEOTIDE SEQUENCE</scope>
    <source>
        <strain evidence="2">IFO 4308</strain>
    </source>
</reference>
<gene>
    <name evidence="2" type="ORF">AKAW2_80378S</name>
    <name evidence="3" type="ORF">RIB2604_01504180</name>
</gene>
<accession>A0A146F8T1</accession>
<dbReference type="EMBL" id="BCWF01000015">
    <property type="protein sequence ID" value="GAT22385.1"/>
    <property type="molecule type" value="Genomic_DNA"/>
</dbReference>
<evidence type="ECO:0000313" key="5">
    <source>
        <dbReference type="Proteomes" id="UP000661280"/>
    </source>
</evidence>
<feature type="domain" description="DUF7770" evidence="1">
    <location>
        <begin position="71"/>
        <end position="182"/>
    </location>
</feature>
<dbReference type="Proteomes" id="UP000661280">
    <property type="component" value="Chromosome 8"/>
</dbReference>
<sequence>MSLLVPEISFVPSALLNSTSHLKIEYLELCGTKPEGTQEYIGGTDIQLLTNIWILKIQTKNDPDTNTGAMSLILDLSPLRNSIPCRMHITITDEPHGPAYADEDNIVKRVRLHEVEYTVGGLCDLIVANDLDRCNYASDRFYQQNRHWFKMLIEELGRNQNIPEQEVRDAQNAVSFVWKGPGTGIDDRVNIAVGSTVLRSTIDRRVRHDLGF</sequence>
<reference evidence="3 4" key="1">
    <citation type="journal article" date="2016" name="DNA Res.">
        <title>Genome sequence of Aspergillus luchuensis NBRC 4314.</title>
        <authorList>
            <person name="Yamada O."/>
            <person name="Machida M."/>
            <person name="Hosoyama A."/>
            <person name="Goto M."/>
            <person name="Takahashi T."/>
            <person name="Futagami T."/>
            <person name="Yamagata Y."/>
            <person name="Takeuchi M."/>
            <person name="Kobayashi T."/>
            <person name="Koike H."/>
            <person name="Abe K."/>
            <person name="Asai K."/>
            <person name="Arita M."/>
            <person name="Fujita N."/>
            <person name="Fukuda K."/>
            <person name="Higa K."/>
            <person name="Horikawa H."/>
            <person name="Ishikawa T."/>
            <person name="Jinno K."/>
            <person name="Kato Y."/>
            <person name="Kirimura K."/>
            <person name="Mizutani O."/>
            <person name="Nakasone K."/>
            <person name="Sano M."/>
            <person name="Shiraishi Y."/>
            <person name="Tsukahara M."/>
            <person name="Gomi K."/>
        </authorList>
    </citation>
    <scope>NUCLEOTIDE SEQUENCE [LARGE SCALE GENOMIC DNA]</scope>
    <source>
        <strain evidence="3 4">RIB 2604</strain>
    </source>
</reference>
<protein>
    <submittedName>
        <fullName evidence="3">Similar to An11g04080</fullName>
    </submittedName>
</protein>
<name>A0A146F8T1_ASPKA</name>
<organism evidence="3 4">
    <name type="scientific">Aspergillus kawachii</name>
    <name type="common">White koji mold</name>
    <name type="synonym">Aspergillus awamori var. kawachi</name>
    <dbReference type="NCBI Taxonomy" id="1069201"/>
    <lineage>
        <taxon>Eukaryota</taxon>
        <taxon>Fungi</taxon>
        <taxon>Dikarya</taxon>
        <taxon>Ascomycota</taxon>
        <taxon>Pezizomycotina</taxon>
        <taxon>Eurotiomycetes</taxon>
        <taxon>Eurotiomycetidae</taxon>
        <taxon>Eurotiales</taxon>
        <taxon>Aspergillaceae</taxon>
        <taxon>Aspergillus</taxon>
        <taxon>Aspergillus subgen. Circumdati</taxon>
    </lineage>
</organism>
<reference evidence="4" key="2">
    <citation type="submission" date="2016-02" db="EMBL/GenBank/DDBJ databases">
        <title>Genome sequencing of Aspergillus luchuensis NBRC 4314.</title>
        <authorList>
            <person name="Yamada O."/>
        </authorList>
    </citation>
    <scope>NUCLEOTIDE SEQUENCE [LARGE SCALE GENOMIC DNA]</scope>
    <source>
        <strain evidence="4">RIB 2604</strain>
    </source>
</reference>
<evidence type="ECO:0000313" key="2">
    <source>
        <dbReference type="EMBL" id="BCS04577.1"/>
    </source>
</evidence>
<dbReference type="AlphaFoldDB" id="A0A146F8T1"/>